<comment type="similarity">
    <text evidence="1">Belongs to the glycosyltransferase 2 family.</text>
</comment>
<evidence type="ECO:0000259" key="5">
    <source>
        <dbReference type="Pfam" id="PF00535"/>
    </source>
</evidence>
<dbReference type="GO" id="GO:0016757">
    <property type="term" value="F:glycosyltransferase activity"/>
    <property type="evidence" value="ECO:0007669"/>
    <property type="project" value="UniProtKB-KW"/>
</dbReference>
<dbReference type="EMBL" id="CP077713">
    <property type="protein sequence ID" value="QXJ34881.1"/>
    <property type="molecule type" value="Genomic_DNA"/>
</dbReference>
<gene>
    <name evidence="6" type="ORF">J5U22_01428</name>
</gene>
<keyword evidence="3" id="KW-0808">Transferase</keyword>
<dbReference type="PANTHER" id="PTHR43179">
    <property type="entry name" value="RHAMNOSYLTRANSFERASE WBBL"/>
    <property type="match status" value="1"/>
</dbReference>
<evidence type="ECO:0000313" key="6">
    <source>
        <dbReference type="EMBL" id="QXJ34881.1"/>
    </source>
</evidence>
<sequence length="291" mass="33562">MQSIKVSLVFITFNNEGIIRKSIGSFIKFVGKYIDEIIVFDNASVDRTVEEVKSINCHKIKIFKSHENLGYRRALNIVINIATNELIIVSNPDVYLIDNSLEYLINTVNNDKKIGLGCPIPLTQKRLAERPIISCILYKTKSINELRDINAVIETQVGGGSIFIIRKNVFKEIGGLSEECFMYGEEIEMSYKILNRGYKIIWDTRARVIHEHGYSTRRVKDDLLKDKIISSFYCSLLNCYKHVYKDRIIFHKILFFVLYFLFVIFRATYKLSLNDLKKGISIVLGILGKPN</sequence>
<evidence type="ECO:0000256" key="4">
    <source>
        <dbReference type="SAM" id="Phobius"/>
    </source>
</evidence>
<dbReference type="Pfam" id="PF00535">
    <property type="entry name" value="Glycos_transf_2"/>
    <property type="match status" value="1"/>
</dbReference>
<dbReference type="InterPro" id="IPR001173">
    <property type="entry name" value="Glyco_trans_2-like"/>
</dbReference>
<organism evidence="6 7">
    <name type="scientific">Saccharolobus shibatae</name>
    <dbReference type="NCBI Taxonomy" id="2286"/>
    <lineage>
        <taxon>Archaea</taxon>
        <taxon>Thermoproteota</taxon>
        <taxon>Thermoprotei</taxon>
        <taxon>Sulfolobales</taxon>
        <taxon>Sulfolobaceae</taxon>
        <taxon>Saccharolobus</taxon>
    </lineage>
</organism>
<dbReference type="GeneID" id="65556854"/>
<protein>
    <recommendedName>
        <fullName evidence="5">Glycosyltransferase 2-like domain-containing protein</fullName>
    </recommendedName>
</protein>
<accession>A0A8F5C0T8</accession>
<keyword evidence="4" id="KW-0812">Transmembrane</keyword>
<feature type="transmembrane region" description="Helical" evidence="4">
    <location>
        <begin position="249"/>
        <end position="269"/>
    </location>
</feature>
<reference evidence="6 7" key="1">
    <citation type="journal article" date="2021" name="Environ. Microbiol.">
        <title>New insights into the diversity and evolution of the archaeal mobilome from three complete genomes of Saccharolobus shibatae.</title>
        <authorList>
            <person name="Medvedeva S."/>
            <person name="Brandt D."/>
            <person name="Cvirkaite-Krupovic V."/>
            <person name="Liu Y."/>
            <person name="Severinov K."/>
            <person name="Ishino S."/>
            <person name="Ishino Y."/>
            <person name="Prangishvili D."/>
            <person name="Kalinowski J."/>
            <person name="Krupovic M."/>
        </authorList>
    </citation>
    <scope>NUCLEOTIDE SEQUENCE [LARGE SCALE GENOMIC DNA]</scope>
    <source>
        <strain evidence="6 7">S38A</strain>
    </source>
</reference>
<feature type="domain" description="Glycosyltransferase 2-like" evidence="5">
    <location>
        <begin position="7"/>
        <end position="174"/>
    </location>
</feature>
<keyword evidence="4" id="KW-0472">Membrane</keyword>
<keyword evidence="7" id="KW-1185">Reference proteome</keyword>
<keyword evidence="2" id="KW-0328">Glycosyltransferase</keyword>
<evidence type="ECO:0000256" key="3">
    <source>
        <dbReference type="ARBA" id="ARBA00022679"/>
    </source>
</evidence>
<keyword evidence="4" id="KW-1133">Transmembrane helix</keyword>
<dbReference type="PANTHER" id="PTHR43179:SF12">
    <property type="entry name" value="GALACTOFURANOSYLTRANSFERASE GLFT2"/>
    <property type="match status" value="1"/>
</dbReference>
<dbReference type="Proteomes" id="UP000694036">
    <property type="component" value="Chromosome"/>
</dbReference>
<dbReference type="AlphaFoldDB" id="A0A8F5C0T8"/>
<evidence type="ECO:0000256" key="1">
    <source>
        <dbReference type="ARBA" id="ARBA00006739"/>
    </source>
</evidence>
<dbReference type="RefSeq" id="WP_218260094.1">
    <property type="nucleotide sequence ID" value="NZ_CP077713.1"/>
</dbReference>
<proteinExistence type="inferred from homology"/>
<evidence type="ECO:0000313" key="7">
    <source>
        <dbReference type="Proteomes" id="UP000694036"/>
    </source>
</evidence>
<name>A0A8F5C0T8_9CREN</name>
<evidence type="ECO:0000256" key="2">
    <source>
        <dbReference type="ARBA" id="ARBA00022676"/>
    </source>
</evidence>